<dbReference type="PANTHER" id="PTHR10655:SF17">
    <property type="entry name" value="LYSOPHOSPHOLIPASE-LIKE PROTEIN 1"/>
    <property type="match status" value="1"/>
</dbReference>
<keyword evidence="3" id="KW-0378">Hydrolase</keyword>
<dbReference type="InterPro" id="IPR029058">
    <property type="entry name" value="AB_hydrolase_fold"/>
</dbReference>
<dbReference type="Proteomes" id="UP000639338">
    <property type="component" value="Unassembled WGS sequence"/>
</dbReference>
<dbReference type="EMBL" id="JACMRX010000001">
    <property type="protein sequence ID" value="KAF7998153.1"/>
    <property type="molecule type" value="Genomic_DNA"/>
</dbReference>
<evidence type="ECO:0000256" key="3">
    <source>
        <dbReference type="ARBA" id="ARBA00022801"/>
    </source>
</evidence>
<name>A0A834Y6Q6_APHGI</name>
<dbReference type="Pfam" id="PF02230">
    <property type="entry name" value="Abhydrolase_2"/>
    <property type="match status" value="1"/>
</dbReference>
<proteinExistence type="inferred from homology"/>
<sequence>MAALKIPKVITVPPTGKHTATFFFFHGSGGSANEIKQYVDILNRKEFKFPHIKVVYPNAPEQPYTPLGGMLSNVWFDRKAITHKAPEVKESIDQICKATSELIDKEIDNGVPINRIIIGGFSMGGTLSMHLAYRYKTSLAGCVVASSFLNDNSLVYEHLKSIDGEIKLPPMLQFHGLADMMVPFSWGTATRENLENNGVKIDLIKLPGVEHELVRSEIEKLNNWLVEKLPENI</sequence>
<gene>
    <name evidence="5" type="ORF">HCN44_009551</name>
</gene>
<evidence type="ECO:0000313" key="5">
    <source>
        <dbReference type="EMBL" id="KAF7998153.1"/>
    </source>
</evidence>
<dbReference type="EC" id="3.1.2.22" evidence="2"/>
<comment type="caution">
    <text evidence="5">The sequence shown here is derived from an EMBL/GenBank/DDBJ whole genome shotgun (WGS) entry which is preliminary data.</text>
</comment>
<organism evidence="5 6">
    <name type="scientific">Aphidius gifuensis</name>
    <name type="common">Parasitoid wasp</name>
    <dbReference type="NCBI Taxonomy" id="684658"/>
    <lineage>
        <taxon>Eukaryota</taxon>
        <taxon>Metazoa</taxon>
        <taxon>Ecdysozoa</taxon>
        <taxon>Arthropoda</taxon>
        <taxon>Hexapoda</taxon>
        <taxon>Insecta</taxon>
        <taxon>Pterygota</taxon>
        <taxon>Neoptera</taxon>
        <taxon>Endopterygota</taxon>
        <taxon>Hymenoptera</taxon>
        <taxon>Apocrita</taxon>
        <taxon>Ichneumonoidea</taxon>
        <taxon>Braconidae</taxon>
        <taxon>Aphidiinae</taxon>
        <taxon>Aphidius</taxon>
    </lineage>
</organism>
<evidence type="ECO:0000259" key="4">
    <source>
        <dbReference type="Pfam" id="PF02230"/>
    </source>
</evidence>
<comment type="similarity">
    <text evidence="1">Belongs to the AB hydrolase superfamily. AB hydrolase 2 family.</text>
</comment>
<evidence type="ECO:0000256" key="1">
    <source>
        <dbReference type="ARBA" id="ARBA00006499"/>
    </source>
</evidence>
<dbReference type="PANTHER" id="PTHR10655">
    <property type="entry name" value="LYSOPHOSPHOLIPASE-RELATED"/>
    <property type="match status" value="1"/>
</dbReference>
<dbReference type="GO" id="GO:0052689">
    <property type="term" value="F:carboxylic ester hydrolase activity"/>
    <property type="evidence" value="ECO:0007669"/>
    <property type="project" value="TreeGrafter"/>
</dbReference>
<dbReference type="SUPFAM" id="SSF53474">
    <property type="entry name" value="alpha/beta-Hydrolases"/>
    <property type="match status" value="1"/>
</dbReference>
<dbReference type="InterPro" id="IPR050565">
    <property type="entry name" value="LYPA1-2/EST-like"/>
</dbReference>
<dbReference type="GO" id="GO:0008474">
    <property type="term" value="F:palmitoyl-(protein) hydrolase activity"/>
    <property type="evidence" value="ECO:0007669"/>
    <property type="project" value="UniProtKB-EC"/>
</dbReference>
<dbReference type="InterPro" id="IPR003140">
    <property type="entry name" value="PLipase/COase/thioEstase"/>
</dbReference>
<dbReference type="Gene3D" id="3.40.50.1820">
    <property type="entry name" value="alpha/beta hydrolase"/>
    <property type="match status" value="1"/>
</dbReference>
<reference evidence="5 6" key="1">
    <citation type="submission" date="2020-08" db="EMBL/GenBank/DDBJ databases">
        <title>Aphidius gifuensis genome sequencing and assembly.</title>
        <authorList>
            <person name="Du Z."/>
        </authorList>
    </citation>
    <scope>NUCLEOTIDE SEQUENCE [LARGE SCALE GENOMIC DNA]</scope>
    <source>
        <strain evidence="5">YNYX2018</strain>
        <tissue evidence="5">Adults</tissue>
    </source>
</reference>
<feature type="domain" description="Phospholipase/carboxylesterase/thioesterase" evidence="4">
    <location>
        <begin position="11"/>
        <end position="225"/>
    </location>
</feature>
<protein>
    <recommendedName>
        <fullName evidence="2">palmitoyl-protein hydrolase</fullName>
        <ecNumber evidence="2">3.1.2.22</ecNumber>
    </recommendedName>
</protein>
<dbReference type="GO" id="GO:0005737">
    <property type="term" value="C:cytoplasm"/>
    <property type="evidence" value="ECO:0007669"/>
    <property type="project" value="TreeGrafter"/>
</dbReference>
<evidence type="ECO:0000313" key="6">
    <source>
        <dbReference type="Proteomes" id="UP000639338"/>
    </source>
</evidence>
<dbReference type="AlphaFoldDB" id="A0A834Y6Q6"/>
<dbReference type="OrthoDB" id="2418081at2759"/>
<evidence type="ECO:0000256" key="2">
    <source>
        <dbReference type="ARBA" id="ARBA00012423"/>
    </source>
</evidence>
<accession>A0A834Y6Q6</accession>
<keyword evidence="6" id="KW-1185">Reference proteome</keyword>